<evidence type="ECO:0000259" key="2">
    <source>
        <dbReference type="PROSITE" id="PS50943"/>
    </source>
</evidence>
<dbReference type="RefSeq" id="WP_090276067.1">
    <property type="nucleotide sequence ID" value="NZ_LT629748.1"/>
</dbReference>
<dbReference type="PANTHER" id="PTHR46558">
    <property type="entry name" value="TRACRIPTIONAL REGULATORY PROTEIN-RELATED-RELATED"/>
    <property type="match status" value="1"/>
</dbReference>
<dbReference type="Pfam" id="PF01381">
    <property type="entry name" value="HTH_3"/>
    <property type="match status" value="1"/>
</dbReference>
<dbReference type="OrthoDB" id="5524454at2"/>
<feature type="domain" description="HTH cro/C1-type" evidence="2">
    <location>
        <begin position="17"/>
        <end position="71"/>
    </location>
</feature>
<proteinExistence type="predicted"/>
<reference evidence="4" key="1">
    <citation type="submission" date="2016-10" db="EMBL/GenBank/DDBJ databases">
        <authorList>
            <person name="Varghese N."/>
            <person name="Submissions S."/>
        </authorList>
    </citation>
    <scope>NUCLEOTIDE SEQUENCE [LARGE SCALE GENOMIC DNA]</scope>
    <source>
        <strain evidence="4">2SM5</strain>
    </source>
</reference>
<dbReference type="PANTHER" id="PTHR46558:SF4">
    <property type="entry name" value="DNA-BIDING PHAGE PROTEIN"/>
    <property type="match status" value="1"/>
</dbReference>
<dbReference type="Proteomes" id="UP000243426">
    <property type="component" value="Chromosome I"/>
</dbReference>
<dbReference type="InterPro" id="IPR010982">
    <property type="entry name" value="Lambda_DNA-bd_dom_sf"/>
</dbReference>
<dbReference type="AlphaFoldDB" id="A0A1H1Y8F2"/>
<keyword evidence="1" id="KW-0238">DNA-binding</keyword>
<evidence type="ECO:0000313" key="4">
    <source>
        <dbReference type="Proteomes" id="UP000243426"/>
    </source>
</evidence>
<dbReference type="SMART" id="SM00530">
    <property type="entry name" value="HTH_XRE"/>
    <property type="match status" value="1"/>
</dbReference>
<dbReference type="GO" id="GO:0003677">
    <property type="term" value="F:DNA binding"/>
    <property type="evidence" value="ECO:0007669"/>
    <property type="project" value="UniProtKB-KW"/>
</dbReference>
<dbReference type="STRING" id="797277.SAMN05216198_3893"/>
<evidence type="ECO:0000256" key="1">
    <source>
        <dbReference type="ARBA" id="ARBA00023125"/>
    </source>
</evidence>
<dbReference type="CDD" id="cd00093">
    <property type="entry name" value="HTH_XRE"/>
    <property type="match status" value="1"/>
</dbReference>
<gene>
    <name evidence="3" type="ORF">SAMN05216198_3893</name>
</gene>
<organism evidence="3 4">
    <name type="scientific">Halopseudomonas litoralis</name>
    <dbReference type="NCBI Taxonomy" id="797277"/>
    <lineage>
        <taxon>Bacteria</taxon>
        <taxon>Pseudomonadati</taxon>
        <taxon>Pseudomonadota</taxon>
        <taxon>Gammaproteobacteria</taxon>
        <taxon>Pseudomonadales</taxon>
        <taxon>Pseudomonadaceae</taxon>
        <taxon>Halopseudomonas</taxon>
    </lineage>
</organism>
<dbReference type="EMBL" id="LT629748">
    <property type="protein sequence ID" value="SDT17671.1"/>
    <property type="molecule type" value="Genomic_DNA"/>
</dbReference>
<protein>
    <submittedName>
        <fullName evidence="3">Helix-turn-helix</fullName>
    </submittedName>
</protein>
<evidence type="ECO:0000313" key="3">
    <source>
        <dbReference type="EMBL" id="SDT17671.1"/>
    </source>
</evidence>
<keyword evidence="4" id="KW-1185">Reference proteome</keyword>
<sequence>MSTATEKTLAASIGRAIALQRTRVGLTQEHVAAKLGIGNEAVSRIERGVAMPSLQRLYDLAKLFGCEAVDLLTEGSPHVDDQVRHLRQLLEPLNVDDRDLVLRLVEQLSSRLSR</sequence>
<accession>A0A1H1Y8F2</accession>
<dbReference type="PROSITE" id="PS50943">
    <property type="entry name" value="HTH_CROC1"/>
    <property type="match status" value="1"/>
</dbReference>
<dbReference type="Gene3D" id="1.10.260.40">
    <property type="entry name" value="lambda repressor-like DNA-binding domains"/>
    <property type="match status" value="1"/>
</dbReference>
<dbReference type="SUPFAM" id="SSF47413">
    <property type="entry name" value="lambda repressor-like DNA-binding domains"/>
    <property type="match status" value="1"/>
</dbReference>
<dbReference type="InterPro" id="IPR001387">
    <property type="entry name" value="Cro/C1-type_HTH"/>
</dbReference>
<name>A0A1H1Y8F2_9GAMM</name>